<keyword evidence="2" id="KW-0812">Transmembrane</keyword>
<evidence type="ECO:0000256" key="1">
    <source>
        <dbReference type="SAM" id="MobiDB-lite"/>
    </source>
</evidence>
<dbReference type="Proteomes" id="UP000317043">
    <property type="component" value="Unassembled WGS sequence"/>
</dbReference>
<reference evidence="3 4" key="1">
    <citation type="submission" date="2019-06" db="EMBL/GenBank/DDBJ databases">
        <title>Sequencing the genomes of 1000 actinobacteria strains.</title>
        <authorList>
            <person name="Klenk H.-P."/>
        </authorList>
    </citation>
    <scope>NUCLEOTIDE SEQUENCE [LARGE SCALE GENOMIC DNA]</scope>
    <source>
        <strain evidence="3 4">DSM 45928</strain>
    </source>
</reference>
<organism evidence="3 4">
    <name type="scientific">Stackebrandtia endophytica</name>
    <dbReference type="NCBI Taxonomy" id="1496996"/>
    <lineage>
        <taxon>Bacteria</taxon>
        <taxon>Bacillati</taxon>
        <taxon>Actinomycetota</taxon>
        <taxon>Actinomycetes</taxon>
        <taxon>Glycomycetales</taxon>
        <taxon>Glycomycetaceae</taxon>
        <taxon>Stackebrandtia</taxon>
    </lineage>
</organism>
<dbReference type="InParanoid" id="A0A543AWM0"/>
<keyword evidence="2" id="KW-1133">Transmembrane helix</keyword>
<dbReference type="EMBL" id="VFOW01000001">
    <property type="protein sequence ID" value="TQL76971.1"/>
    <property type="molecule type" value="Genomic_DNA"/>
</dbReference>
<feature type="region of interest" description="Disordered" evidence="1">
    <location>
        <begin position="1"/>
        <end position="29"/>
    </location>
</feature>
<accession>A0A543AWM0</accession>
<evidence type="ECO:0000313" key="3">
    <source>
        <dbReference type="EMBL" id="TQL76971.1"/>
    </source>
</evidence>
<keyword evidence="2" id="KW-0472">Membrane</keyword>
<gene>
    <name evidence="3" type="ORF">FB566_2515</name>
</gene>
<name>A0A543AWM0_9ACTN</name>
<protein>
    <submittedName>
        <fullName evidence="3">Uncharacterized protein</fullName>
    </submittedName>
</protein>
<dbReference type="AlphaFoldDB" id="A0A543AWM0"/>
<proteinExistence type="predicted"/>
<evidence type="ECO:0000256" key="2">
    <source>
        <dbReference type="SAM" id="Phobius"/>
    </source>
</evidence>
<evidence type="ECO:0000313" key="4">
    <source>
        <dbReference type="Proteomes" id="UP000317043"/>
    </source>
</evidence>
<feature type="transmembrane region" description="Helical" evidence="2">
    <location>
        <begin position="50"/>
        <end position="71"/>
    </location>
</feature>
<keyword evidence="4" id="KW-1185">Reference proteome</keyword>
<sequence length="254" mass="27375">MSRDRPPEGLGKPVSGVPAMTPPDAPIRPTWDYRMPPVAEPPQQPSRTPWVLMAVLGVAMVVGLVTGLVLISPPEDTPPSATSGKMGVDCVPADVPVGDPMDAEDFYRSDPWRYSGDGDYAADRLGVWNHSDCCDVGLSSSQSTLNDLGCGYGIEAAYRSADGHMGIAQLILVFGSDIAAFQAETIDFMSYRLAPDSGIYETDMEIYAYSQSIGNFLVVTIGSIDTSEFDVVERGKYTLGAFHDDFTDDLLFGR</sequence>
<comment type="caution">
    <text evidence="3">The sequence shown here is derived from an EMBL/GenBank/DDBJ whole genome shotgun (WGS) entry which is preliminary data.</text>
</comment>